<dbReference type="Proteomes" id="UP000746471">
    <property type="component" value="Unassembled WGS sequence"/>
</dbReference>
<comment type="caution">
    <text evidence="8">The sequence shown here is derived from an EMBL/GenBank/DDBJ whole genome shotgun (WGS) entry which is preliminary data.</text>
</comment>
<proteinExistence type="inferred from homology"/>
<feature type="domain" description="EamA" evidence="7">
    <location>
        <begin position="155"/>
        <end position="298"/>
    </location>
</feature>
<keyword evidence="5 6" id="KW-0472">Membrane</keyword>
<feature type="transmembrane region" description="Helical" evidence="6">
    <location>
        <begin position="156"/>
        <end position="173"/>
    </location>
</feature>
<reference evidence="8 9" key="1">
    <citation type="submission" date="2021-05" db="EMBL/GenBank/DDBJ databases">
        <title>Fusibacter ferrireducens sp. nov., an anaerobic, sulfur- and Fe-reducing bacterium isolated from the mangrove sediment.</title>
        <authorList>
            <person name="Qiu D."/>
        </authorList>
    </citation>
    <scope>NUCLEOTIDE SEQUENCE [LARGE SCALE GENOMIC DNA]</scope>
    <source>
        <strain evidence="8 9">DSM 12116</strain>
    </source>
</reference>
<evidence type="ECO:0000313" key="8">
    <source>
        <dbReference type="EMBL" id="MBS7526853.1"/>
    </source>
</evidence>
<accession>A0ABS5PNW0</accession>
<dbReference type="Pfam" id="PF00892">
    <property type="entry name" value="EamA"/>
    <property type="match status" value="2"/>
</dbReference>
<dbReference type="PANTHER" id="PTHR32322:SF2">
    <property type="entry name" value="EAMA DOMAIN-CONTAINING PROTEIN"/>
    <property type="match status" value="1"/>
</dbReference>
<evidence type="ECO:0000256" key="6">
    <source>
        <dbReference type="SAM" id="Phobius"/>
    </source>
</evidence>
<evidence type="ECO:0000256" key="1">
    <source>
        <dbReference type="ARBA" id="ARBA00004141"/>
    </source>
</evidence>
<feature type="transmembrane region" description="Helical" evidence="6">
    <location>
        <begin position="34"/>
        <end position="53"/>
    </location>
</feature>
<feature type="transmembrane region" description="Helical" evidence="6">
    <location>
        <begin position="98"/>
        <end position="117"/>
    </location>
</feature>
<dbReference type="InterPro" id="IPR037185">
    <property type="entry name" value="EmrE-like"/>
</dbReference>
<dbReference type="RefSeq" id="WP_213236706.1">
    <property type="nucleotide sequence ID" value="NZ_JAHBCL010000013.1"/>
</dbReference>
<evidence type="ECO:0000256" key="5">
    <source>
        <dbReference type="ARBA" id="ARBA00023136"/>
    </source>
</evidence>
<dbReference type="SUPFAM" id="SSF103481">
    <property type="entry name" value="Multidrug resistance efflux transporter EmrE"/>
    <property type="match status" value="2"/>
</dbReference>
<feature type="transmembrane region" description="Helical" evidence="6">
    <location>
        <begin position="129"/>
        <end position="150"/>
    </location>
</feature>
<evidence type="ECO:0000256" key="3">
    <source>
        <dbReference type="ARBA" id="ARBA00022692"/>
    </source>
</evidence>
<feature type="transmembrane region" description="Helical" evidence="6">
    <location>
        <begin position="224"/>
        <end position="246"/>
    </location>
</feature>
<evidence type="ECO:0000256" key="4">
    <source>
        <dbReference type="ARBA" id="ARBA00022989"/>
    </source>
</evidence>
<name>A0ABS5PNW0_9FIRM</name>
<keyword evidence="9" id="KW-1185">Reference proteome</keyword>
<keyword evidence="4 6" id="KW-1133">Transmembrane helix</keyword>
<dbReference type="PANTHER" id="PTHR32322">
    <property type="entry name" value="INNER MEMBRANE TRANSPORTER"/>
    <property type="match status" value="1"/>
</dbReference>
<feature type="transmembrane region" description="Helical" evidence="6">
    <location>
        <begin position="65"/>
        <end position="86"/>
    </location>
</feature>
<protein>
    <submittedName>
        <fullName evidence="8">EamA family transporter</fullName>
    </submittedName>
</protein>
<feature type="domain" description="EamA" evidence="7">
    <location>
        <begin position="8"/>
        <end position="139"/>
    </location>
</feature>
<evidence type="ECO:0000256" key="2">
    <source>
        <dbReference type="ARBA" id="ARBA00007362"/>
    </source>
</evidence>
<dbReference type="EMBL" id="JAHBCL010000013">
    <property type="protein sequence ID" value="MBS7526853.1"/>
    <property type="molecule type" value="Genomic_DNA"/>
</dbReference>
<evidence type="ECO:0000259" key="7">
    <source>
        <dbReference type="Pfam" id="PF00892"/>
    </source>
</evidence>
<organism evidence="8 9">
    <name type="scientific">Fusibacter paucivorans</name>
    <dbReference type="NCBI Taxonomy" id="76009"/>
    <lineage>
        <taxon>Bacteria</taxon>
        <taxon>Bacillati</taxon>
        <taxon>Bacillota</taxon>
        <taxon>Clostridia</taxon>
        <taxon>Eubacteriales</taxon>
        <taxon>Eubacteriales Family XII. Incertae Sedis</taxon>
        <taxon>Fusibacter</taxon>
    </lineage>
</organism>
<comment type="subcellular location">
    <subcellularLocation>
        <location evidence="1">Membrane</location>
        <topology evidence="1">Multi-pass membrane protein</topology>
    </subcellularLocation>
</comment>
<dbReference type="Gene3D" id="1.10.3730.20">
    <property type="match status" value="2"/>
</dbReference>
<keyword evidence="3 6" id="KW-0812">Transmembrane</keyword>
<sequence>MKQIRGKLFLFSAFTLAGTSVISGYFLSNQLGSFTIIAVSIGFVMFALLPLYGRKCIQAIQTMSLRDWMMIFLQAFFGIFMFRTFLLYGMKGTTAIEAGILTGTTPAITSLMAFFILRERFSAKTIIGILCTVLGIMLLQNLNFFGAAFATAHLKGNMLVICAAACESTFNIISRKHRSSAITEKTVSLHPMVQTLFVSAAALILSFIPAAFEQPINTLSVLSIQAWLSLFWYGVIATAVSFAFFYEGVKRCDAYTTAAFSGLMPLTAMLLSIFLFQDTLQTSQCIGSALIILSMILIGSNSSEEDANVSIEVS</sequence>
<dbReference type="InterPro" id="IPR000620">
    <property type="entry name" value="EamA_dom"/>
</dbReference>
<evidence type="ECO:0000313" key="9">
    <source>
        <dbReference type="Proteomes" id="UP000746471"/>
    </source>
</evidence>
<dbReference type="InterPro" id="IPR050638">
    <property type="entry name" value="AA-Vitamin_Transporters"/>
</dbReference>
<comment type="similarity">
    <text evidence="2">Belongs to the EamA transporter family.</text>
</comment>
<feature type="transmembrane region" description="Helical" evidence="6">
    <location>
        <begin position="193"/>
        <end position="212"/>
    </location>
</feature>
<feature type="transmembrane region" description="Helical" evidence="6">
    <location>
        <begin position="258"/>
        <end position="276"/>
    </location>
</feature>
<gene>
    <name evidence="8" type="ORF">KHM83_09205</name>
</gene>